<dbReference type="GO" id="GO:0006281">
    <property type="term" value="P:DNA repair"/>
    <property type="evidence" value="ECO:0007669"/>
    <property type="project" value="TreeGrafter"/>
</dbReference>
<evidence type="ECO:0000256" key="3">
    <source>
        <dbReference type="ARBA" id="ARBA00004818"/>
    </source>
</evidence>
<gene>
    <name evidence="11" type="primary">gph</name>
    <name evidence="11" type="ORF">V3328_15665</name>
</gene>
<dbReference type="PANTHER" id="PTHR43434:SF1">
    <property type="entry name" value="PHOSPHOGLYCOLATE PHOSPHATASE"/>
    <property type="match status" value="1"/>
</dbReference>
<evidence type="ECO:0000256" key="4">
    <source>
        <dbReference type="ARBA" id="ARBA00006171"/>
    </source>
</evidence>
<dbReference type="NCBIfam" id="TIGR01549">
    <property type="entry name" value="HAD-SF-IA-v1"/>
    <property type="match status" value="1"/>
</dbReference>
<protein>
    <recommendedName>
        <fullName evidence="5 10">Phosphoglycolate phosphatase</fullName>
        <shortName evidence="10">PGP</shortName>
        <shortName evidence="10">PGPase</shortName>
        <ecNumber evidence="5 10">3.1.3.18</ecNumber>
    </recommendedName>
</protein>
<dbReference type="Gene3D" id="1.10.150.240">
    <property type="entry name" value="Putative phosphatase, domain 2"/>
    <property type="match status" value="1"/>
</dbReference>
<dbReference type="FunFam" id="3.40.50.1000:FF:000022">
    <property type="entry name" value="Phosphoglycolate phosphatase"/>
    <property type="match status" value="1"/>
</dbReference>
<dbReference type="GO" id="GO:0046872">
    <property type="term" value="F:metal ion binding"/>
    <property type="evidence" value="ECO:0007669"/>
    <property type="project" value="UniProtKB-KW"/>
</dbReference>
<evidence type="ECO:0000256" key="10">
    <source>
        <dbReference type="HAMAP-Rule" id="MF_00495"/>
    </source>
</evidence>
<comment type="function">
    <text evidence="10">Specifically catalyzes the dephosphorylation of 2-phosphoglycolate. Is involved in the dissimilation of the intracellular 2-phosphoglycolate formed during the DNA repair of 3'-phosphoglycolate ends, a major class of DNA lesions induced by oxidative stress.</text>
</comment>
<evidence type="ECO:0000256" key="8">
    <source>
        <dbReference type="ARBA" id="ARBA00022842"/>
    </source>
</evidence>
<dbReference type="InterPro" id="IPR041492">
    <property type="entry name" value="HAD_2"/>
</dbReference>
<keyword evidence="8 10" id="KW-0460">Magnesium</keyword>
<evidence type="ECO:0000256" key="9">
    <source>
        <dbReference type="ARBA" id="ARBA00023277"/>
    </source>
</evidence>
<dbReference type="GO" id="GO:0046295">
    <property type="term" value="P:glycolate biosynthetic process"/>
    <property type="evidence" value="ECO:0007669"/>
    <property type="project" value="UniProtKB-UniRule"/>
</dbReference>
<dbReference type="GO" id="GO:0008967">
    <property type="term" value="F:phosphoglycolate phosphatase activity"/>
    <property type="evidence" value="ECO:0007669"/>
    <property type="project" value="UniProtKB-UniRule"/>
</dbReference>
<organism evidence="11 12">
    <name type="scientific">Microbaculum marinum</name>
    <dbReference type="NCBI Taxonomy" id="1764581"/>
    <lineage>
        <taxon>Bacteria</taxon>
        <taxon>Pseudomonadati</taxon>
        <taxon>Pseudomonadota</taxon>
        <taxon>Alphaproteobacteria</taxon>
        <taxon>Hyphomicrobiales</taxon>
        <taxon>Tepidamorphaceae</taxon>
        <taxon>Microbaculum</taxon>
    </lineage>
</organism>
<evidence type="ECO:0000313" key="11">
    <source>
        <dbReference type="EMBL" id="MEJ8572928.1"/>
    </source>
</evidence>
<dbReference type="Proteomes" id="UP001378188">
    <property type="component" value="Unassembled WGS sequence"/>
</dbReference>
<dbReference type="InterPro" id="IPR036412">
    <property type="entry name" value="HAD-like_sf"/>
</dbReference>
<dbReference type="GO" id="GO:0005975">
    <property type="term" value="P:carbohydrate metabolic process"/>
    <property type="evidence" value="ECO:0007669"/>
    <property type="project" value="InterPro"/>
</dbReference>
<comment type="caution">
    <text evidence="11">The sequence shown here is derived from an EMBL/GenBank/DDBJ whole genome shotgun (WGS) entry which is preliminary data.</text>
</comment>
<evidence type="ECO:0000256" key="1">
    <source>
        <dbReference type="ARBA" id="ARBA00000830"/>
    </source>
</evidence>
<dbReference type="Pfam" id="PF13419">
    <property type="entry name" value="HAD_2"/>
    <property type="match status" value="1"/>
</dbReference>
<dbReference type="GO" id="GO:0005829">
    <property type="term" value="C:cytosol"/>
    <property type="evidence" value="ECO:0007669"/>
    <property type="project" value="TreeGrafter"/>
</dbReference>
<dbReference type="InterPro" id="IPR037512">
    <property type="entry name" value="PGPase_prok"/>
</dbReference>
<feature type="binding site" evidence="10">
    <location>
        <position position="11"/>
    </location>
    <ligand>
        <name>Mg(2+)</name>
        <dbReference type="ChEBI" id="CHEBI:18420"/>
    </ligand>
</feature>
<evidence type="ECO:0000256" key="2">
    <source>
        <dbReference type="ARBA" id="ARBA00001946"/>
    </source>
</evidence>
<dbReference type="AlphaFoldDB" id="A0AAW9RYE2"/>
<dbReference type="Gene3D" id="3.40.50.1000">
    <property type="entry name" value="HAD superfamily/HAD-like"/>
    <property type="match status" value="1"/>
</dbReference>
<dbReference type="EC" id="3.1.3.18" evidence="5 10"/>
<comment type="similarity">
    <text evidence="4 10">Belongs to the HAD-like hydrolase superfamily. CbbY/CbbZ/Gph/YieH family.</text>
</comment>
<dbReference type="HAMAP" id="MF_00495">
    <property type="entry name" value="GPH_hydrolase_bact"/>
    <property type="match status" value="1"/>
</dbReference>
<dbReference type="SFLD" id="SFLDG01129">
    <property type="entry name" value="C1.5:_HAD__Beta-PGM__Phosphata"/>
    <property type="match status" value="1"/>
</dbReference>
<dbReference type="InterPro" id="IPR006439">
    <property type="entry name" value="HAD-SF_hydro_IA"/>
</dbReference>
<dbReference type="EMBL" id="JAZHOF010000006">
    <property type="protein sequence ID" value="MEJ8572928.1"/>
    <property type="molecule type" value="Genomic_DNA"/>
</dbReference>
<comment type="catalytic activity">
    <reaction evidence="1 10">
        <text>2-phosphoglycolate + H2O = glycolate + phosphate</text>
        <dbReference type="Rhea" id="RHEA:14369"/>
        <dbReference type="ChEBI" id="CHEBI:15377"/>
        <dbReference type="ChEBI" id="CHEBI:29805"/>
        <dbReference type="ChEBI" id="CHEBI:43474"/>
        <dbReference type="ChEBI" id="CHEBI:58033"/>
        <dbReference type="EC" id="3.1.3.18"/>
    </reaction>
</comment>
<evidence type="ECO:0000256" key="6">
    <source>
        <dbReference type="ARBA" id="ARBA00022723"/>
    </source>
</evidence>
<evidence type="ECO:0000256" key="5">
    <source>
        <dbReference type="ARBA" id="ARBA00013078"/>
    </source>
</evidence>
<dbReference type="SFLD" id="SFLDG01135">
    <property type="entry name" value="C1.5.6:_HAD__Beta-PGM__Phospha"/>
    <property type="match status" value="1"/>
</dbReference>
<dbReference type="PRINTS" id="PR00413">
    <property type="entry name" value="HADHALOGNASE"/>
</dbReference>
<feature type="binding site" evidence="10">
    <location>
        <position position="171"/>
    </location>
    <ligand>
        <name>Mg(2+)</name>
        <dbReference type="ChEBI" id="CHEBI:18420"/>
    </ligand>
</feature>
<keyword evidence="6 10" id="KW-0479">Metal-binding</keyword>
<reference evidence="11 12" key="1">
    <citation type="submission" date="2024-02" db="EMBL/GenBank/DDBJ databases">
        <title>Genome analysis and characterization of Microbaculum marinisediminis sp. nov., isolated from marine sediment.</title>
        <authorList>
            <person name="Du Z.-J."/>
            <person name="Ye Y.-Q."/>
            <person name="Zhang Z.-R."/>
            <person name="Yuan S.-M."/>
            <person name="Zhang X.-Y."/>
        </authorList>
    </citation>
    <scope>NUCLEOTIDE SEQUENCE [LARGE SCALE GENOMIC DNA]</scope>
    <source>
        <strain evidence="11 12">SDUM1044001</strain>
    </source>
</reference>
<dbReference type="InterPro" id="IPR050155">
    <property type="entry name" value="HAD-like_hydrolase_sf"/>
</dbReference>
<keyword evidence="7 10" id="KW-0378">Hydrolase</keyword>
<dbReference type="InterPro" id="IPR023198">
    <property type="entry name" value="PGP-like_dom2"/>
</dbReference>
<feature type="active site" description="Nucleophile" evidence="10">
    <location>
        <position position="9"/>
    </location>
</feature>
<dbReference type="SUPFAM" id="SSF56784">
    <property type="entry name" value="HAD-like"/>
    <property type="match status" value="1"/>
</dbReference>
<comment type="cofactor">
    <cofactor evidence="2 10">
        <name>Mg(2+)</name>
        <dbReference type="ChEBI" id="CHEBI:18420"/>
    </cofactor>
</comment>
<proteinExistence type="inferred from homology"/>
<dbReference type="RefSeq" id="WP_340330622.1">
    <property type="nucleotide sequence ID" value="NZ_JAZHOF010000006.1"/>
</dbReference>
<keyword evidence="9 10" id="KW-0119">Carbohydrate metabolism</keyword>
<dbReference type="NCBIfam" id="TIGR01449">
    <property type="entry name" value="PGP_bact"/>
    <property type="match status" value="1"/>
</dbReference>
<accession>A0AAW9RYE2</accession>
<keyword evidence="12" id="KW-1185">Reference proteome</keyword>
<dbReference type="InterPro" id="IPR023214">
    <property type="entry name" value="HAD_sf"/>
</dbReference>
<dbReference type="SFLD" id="SFLDS00003">
    <property type="entry name" value="Haloacid_Dehalogenase"/>
    <property type="match status" value="1"/>
</dbReference>
<comment type="pathway">
    <text evidence="3 10">Organic acid metabolism; glycolate biosynthesis; glycolate from 2-phosphoglycolate: step 1/1.</text>
</comment>
<name>A0AAW9RYE2_9HYPH</name>
<evidence type="ECO:0000313" key="12">
    <source>
        <dbReference type="Proteomes" id="UP001378188"/>
    </source>
</evidence>
<dbReference type="PANTHER" id="PTHR43434">
    <property type="entry name" value="PHOSPHOGLYCOLATE PHOSPHATASE"/>
    <property type="match status" value="1"/>
</dbReference>
<evidence type="ECO:0000256" key="7">
    <source>
        <dbReference type="ARBA" id="ARBA00022801"/>
    </source>
</evidence>
<feature type="binding site" evidence="10">
    <location>
        <position position="9"/>
    </location>
    <ligand>
        <name>Mg(2+)</name>
        <dbReference type="ChEBI" id="CHEBI:18420"/>
    </ligand>
</feature>
<sequence length="226" mass="23821">MPKPVAVFDLDGTLVDTAPDLFAALDVVLRENGYESVAPADEMGIIGHGSKAMIEYALTAQGVDIDPERIKPMHLRFLDYYEAHIADGSRPFPGVVEALDRLAGAGAALAVCTNKYEHLSRQLLDALGLSGRFAAIVGADTLGVRKPDPAHILGTIERAGGDLTRAVMVGDSRTDIDAAKAATVPVIAVDFGYTDTPVAQLSPDHVISQYEELYALAAPRLGLAGA</sequence>